<sequence>MASDNTPAQRPVSPAWLRRLVTQEGERLPVRDLTQRSQRSRTVGHVLEPATRRLLGRRGLALGPILTHWEAIVGPTLARHCLPVRLVMPPGKRSAKGAAGKGPKAPPPGGTLHVKVAGGAFATEITYRAPLLCERINTHLGYAAVTSIRVTQGPVARPSGVGPRHAARALPPPPPSPQAKRALQDKLAQVTDPELRAVLERLGTAVMTAHPPGRPPGRGRA</sequence>
<proteinExistence type="predicted"/>
<organism evidence="2 3">
    <name type="scientific">Roseospira marina</name>
    <dbReference type="NCBI Taxonomy" id="140057"/>
    <lineage>
        <taxon>Bacteria</taxon>
        <taxon>Pseudomonadati</taxon>
        <taxon>Pseudomonadota</taxon>
        <taxon>Alphaproteobacteria</taxon>
        <taxon>Rhodospirillales</taxon>
        <taxon>Rhodospirillaceae</taxon>
        <taxon>Roseospira</taxon>
    </lineage>
</organism>
<comment type="caution">
    <text evidence="2">The sequence shown here is derived from an EMBL/GenBank/DDBJ whole genome shotgun (WGS) entry which is preliminary data.</text>
</comment>
<dbReference type="Pfam" id="PF05258">
    <property type="entry name" value="DciA"/>
    <property type="match status" value="1"/>
</dbReference>
<dbReference type="Proteomes" id="UP000324065">
    <property type="component" value="Unassembled WGS sequence"/>
</dbReference>
<protein>
    <submittedName>
        <fullName evidence="2">DUF721 domain-containing protein</fullName>
    </submittedName>
</protein>
<gene>
    <name evidence="2" type="ORF">F1188_07005</name>
</gene>
<dbReference type="PIRSF" id="PIRSF032064">
    <property type="entry name" value="UCP032064"/>
    <property type="match status" value="1"/>
</dbReference>
<dbReference type="InterPro" id="IPR010593">
    <property type="entry name" value="DUF1159"/>
</dbReference>
<name>A0A5M6ID13_9PROT</name>
<evidence type="ECO:0000256" key="1">
    <source>
        <dbReference type="SAM" id="MobiDB-lite"/>
    </source>
</evidence>
<evidence type="ECO:0000313" key="3">
    <source>
        <dbReference type="Proteomes" id="UP000324065"/>
    </source>
</evidence>
<evidence type="ECO:0000313" key="2">
    <source>
        <dbReference type="EMBL" id="KAA5606170.1"/>
    </source>
</evidence>
<dbReference type="OrthoDB" id="7160947at2"/>
<dbReference type="RefSeq" id="WP_150061692.1">
    <property type="nucleotide sequence ID" value="NZ_JACHII010000007.1"/>
</dbReference>
<dbReference type="InterPro" id="IPR007922">
    <property type="entry name" value="DciA-like"/>
</dbReference>
<accession>A0A5M6ID13</accession>
<keyword evidence="3" id="KW-1185">Reference proteome</keyword>
<dbReference type="PANTHER" id="PTHR36456:SF1">
    <property type="entry name" value="UPF0232 PROTEIN SCO3875"/>
    <property type="match status" value="1"/>
</dbReference>
<dbReference type="EMBL" id="VWPJ01000005">
    <property type="protein sequence ID" value="KAA5606170.1"/>
    <property type="molecule type" value="Genomic_DNA"/>
</dbReference>
<dbReference type="PANTHER" id="PTHR36456">
    <property type="entry name" value="UPF0232 PROTEIN SCO3875"/>
    <property type="match status" value="1"/>
</dbReference>
<reference evidence="2 3" key="1">
    <citation type="submission" date="2019-09" db="EMBL/GenBank/DDBJ databases">
        <title>Genome sequence of Roseospira marina, one of the more divergent members of the non-sulfur purple photosynthetic bacterial family, the Rhodospirillaceae.</title>
        <authorList>
            <person name="Meyer T."/>
            <person name="Kyndt J."/>
        </authorList>
    </citation>
    <scope>NUCLEOTIDE SEQUENCE [LARGE SCALE GENOMIC DNA]</scope>
    <source>
        <strain evidence="2 3">DSM 15113</strain>
    </source>
</reference>
<dbReference type="AlphaFoldDB" id="A0A5M6ID13"/>
<feature type="region of interest" description="Disordered" evidence="1">
    <location>
        <begin position="154"/>
        <end position="184"/>
    </location>
</feature>